<evidence type="ECO:0000313" key="8">
    <source>
        <dbReference type="EMBL" id="RNI08484.1"/>
    </source>
</evidence>
<dbReference type="InterPro" id="IPR011017">
    <property type="entry name" value="TRASH_dom"/>
</dbReference>
<dbReference type="GO" id="GO:0046872">
    <property type="term" value="F:metal ion binding"/>
    <property type="evidence" value="ECO:0007669"/>
    <property type="project" value="UniProtKB-KW"/>
</dbReference>
<evidence type="ECO:0000256" key="5">
    <source>
        <dbReference type="ARBA" id="ARBA00023014"/>
    </source>
</evidence>
<evidence type="ECO:0000259" key="6">
    <source>
        <dbReference type="PROSITE" id="PS51379"/>
    </source>
</evidence>
<dbReference type="Proteomes" id="UP000186879">
    <property type="component" value="Chromosome"/>
</dbReference>
<dbReference type="GeneID" id="30582858"/>
<dbReference type="RefSeq" id="WP_072562286.1">
    <property type="nucleotide sequence ID" value="NZ_CP017921.1"/>
</dbReference>
<dbReference type="GO" id="GO:0052592">
    <property type="term" value="F:oxidoreductase activity, acting on CH or CH2 groups, with an iron-sulfur protein as acceptor"/>
    <property type="evidence" value="ECO:0007669"/>
    <property type="project" value="TreeGrafter"/>
</dbReference>
<reference evidence="8 12" key="3">
    <citation type="submission" date="2018-10" db="EMBL/GenBank/DDBJ databases">
        <title>Cultivation of a novel Methanohalophilus strain from Kebrit Deep of the Red Sea and a genomic comparison of members of the genus Methanohalophilus.</title>
        <authorList>
            <person name="Guan Y."/>
            <person name="Ngugi D.K."/>
            <person name="Stingl U."/>
        </authorList>
    </citation>
    <scope>NUCLEOTIDE SEQUENCE [LARGE SCALE GENOMIC DNA]</scope>
    <source>
        <strain evidence="8 12">DSM 3094</strain>
    </source>
</reference>
<sequence length="388" mass="43486">MKQDPICKREVAEDTSFQKEYDGKTYYFCSSECLKTFNEMKKSVIRLKRSLDEKKRVSFGKLNKDVIKPGICTLCGACAASCESIAIKDKRPRIVGPCTSCGVCYNQCPRTITTEEELVGKLRFAYSAKSLLPHHNGQDGGAVTALLAYGLEEGLIDCAVVTTHSKDQPWKPVAIIAEDRAQALESSGSMYSHSMTMEQLMQAIQQGMRSIAFVGPSCNIDAVHKMQRSPYGFLHLFMRANVLRLGLFCMDTFSYEGIKEFVENHGMRLADIDAMKIRKGKFEFEQAGQISRFSLSEFDEYRSSSCKFCTDMAAENSDISFGGVGTPDGCTTVFARSSIGYEIFNEAVENGFIEARPLEDYEMDRVLNLARMKKVQMYGVNRRSKKAR</sequence>
<dbReference type="KEGG" id="mhaz:BHR79_03800"/>
<dbReference type="EMBL" id="RJJG01000005">
    <property type="protein sequence ID" value="RNI08484.1"/>
    <property type="molecule type" value="Genomic_DNA"/>
</dbReference>
<dbReference type="InterPro" id="IPR007029">
    <property type="entry name" value="YHS_dom"/>
</dbReference>
<evidence type="ECO:0000313" key="7">
    <source>
        <dbReference type="EMBL" id="APH39875.1"/>
    </source>
</evidence>
<dbReference type="Pfam" id="PF04945">
    <property type="entry name" value="YHS"/>
    <property type="match status" value="1"/>
</dbReference>
<keyword evidence="3" id="KW-0560">Oxidoreductase</keyword>
<comment type="cofactor">
    <cofactor evidence="1">
        <name>FAD</name>
        <dbReference type="ChEBI" id="CHEBI:57692"/>
    </cofactor>
</comment>
<keyword evidence="10" id="KW-1185">Reference proteome</keyword>
<dbReference type="EMBL" id="FNMU01000008">
    <property type="protein sequence ID" value="SDX01841.1"/>
    <property type="molecule type" value="Genomic_DNA"/>
</dbReference>
<dbReference type="GO" id="GO:0051536">
    <property type="term" value="F:iron-sulfur cluster binding"/>
    <property type="evidence" value="ECO:0007669"/>
    <property type="project" value="UniProtKB-KW"/>
</dbReference>
<keyword evidence="2" id="KW-0479">Metal-binding</keyword>
<evidence type="ECO:0000313" key="12">
    <source>
        <dbReference type="Proteomes" id="UP000267921"/>
    </source>
</evidence>
<dbReference type="InterPro" id="IPR007525">
    <property type="entry name" value="FrhB_FdhB_C"/>
</dbReference>
<evidence type="ECO:0000313" key="10">
    <source>
        <dbReference type="Proteomes" id="UP000186879"/>
    </source>
</evidence>
<evidence type="ECO:0000313" key="9">
    <source>
        <dbReference type="EMBL" id="SDX01841.1"/>
    </source>
</evidence>
<proteinExistence type="predicted"/>
<organism evidence="7 10">
    <name type="scientific">Methanohalophilus halophilus</name>
    <dbReference type="NCBI Taxonomy" id="2177"/>
    <lineage>
        <taxon>Archaea</taxon>
        <taxon>Methanobacteriati</taxon>
        <taxon>Methanobacteriota</taxon>
        <taxon>Stenosarchaea group</taxon>
        <taxon>Methanomicrobia</taxon>
        <taxon>Methanosarcinales</taxon>
        <taxon>Methanosarcinaceae</taxon>
        <taxon>Methanohalophilus</taxon>
    </lineage>
</organism>
<name>A0A1L3Q4V0_9EURY</name>
<evidence type="ECO:0000256" key="2">
    <source>
        <dbReference type="ARBA" id="ARBA00022723"/>
    </source>
</evidence>
<reference evidence="7 10" key="1">
    <citation type="submission" date="2016-10" db="EMBL/GenBank/DDBJ databases">
        <title>Methanohalophilus halophilus.</title>
        <authorList>
            <person name="L'haridon S."/>
        </authorList>
    </citation>
    <scope>NUCLEOTIDE SEQUENCE [LARGE SCALE GENOMIC DNA]</scope>
    <source>
        <strain evidence="7 10">Z-7982</strain>
    </source>
</reference>
<dbReference type="Proteomes" id="UP000267921">
    <property type="component" value="Unassembled WGS sequence"/>
</dbReference>
<dbReference type="Pfam" id="PF04422">
    <property type="entry name" value="FrhB_FdhB_N"/>
    <property type="match status" value="1"/>
</dbReference>
<keyword evidence="5" id="KW-0411">Iron-sulfur</keyword>
<protein>
    <submittedName>
        <fullName evidence="9">Coenzyme F420 hydrogenase subunit beta</fullName>
    </submittedName>
    <submittedName>
        <fullName evidence="7">NADP oxidoreductase</fullName>
    </submittedName>
    <submittedName>
        <fullName evidence="8">YHS domain-containing protein</fullName>
    </submittedName>
</protein>
<dbReference type="InterPro" id="IPR007516">
    <property type="entry name" value="Co_F420_Hydgase/DH_bsu_N"/>
</dbReference>
<dbReference type="Proteomes" id="UP000198669">
    <property type="component" value="Unassembled WGS sequence"/>
</dbReference>
<dbReference type="AlphaFoldDB" id="A0A1L3Q4V0"/>
<dbReference type="OrthoDB" id="37898at2157"/>
<dbReference type="InterPro" id="IPR045220">
    <property type="entry name" value="FRHB/FDHB/HCAR-like"/>
</dbReference>
<dbReference type="STRING" id="2177.BHR79_03800"/>
<dbReference type="InterPro" id="IPR017896">
    <property type="entry name" value="4Fe4S_Fe-S-bd"/>
</dbReference>
<feature type="domain" description="4Fe-4S ferredoxin-type" evidence="6">
    <location>
        <begin position="63"/>
        <end position="92"/>
    </location>
</feature>
<evidence type="ECO:0000256" key="3">
    <source>
        <dbReference type="ARBA" id="ARBA00023002"/>
    </source>
</evidence>
<evidence type="ECO:0000256" key="1">
    <source>
        <dbReference type="ARBA" id="ARBA00001974"/>
    </source>
</evidence>
<gene>
    <name evidence="7" type="ORF">BHR79_03800</name>
    <name evidence="8" type="ORF">EFE40_07060</name>
    <name evidence="9" type="ORF">SAMN04515625_2077</name>
</gene>
<dbReference type="PANTHER" id="PTHR31332">
    <property type="entry name" value="7-HYDROXYMETHYL CHLOROPHYLL A REDUCTASE, CHLOROPLASTIC"/>
    <property type="match status" value="1"/>
</dbReference>
<accession>A0A1L3Q4V0</accession>
<dbReference type="SMART" id="SM00746">
    <property type="entry name" value="TRASH"/>
    <property type="match status" value="1"/>
</dbReference>
<evidence type="ECO:0000256" key="4">
    <source>
        <dbReference type="ARBA" id="ARBA00023004"/>
    </source>
</evidence>
<reference evidence="9 11" key="2">
    <citation type="submission" date="2016-10" db="EMBL/GenBank/DDBJ databases">
        <authorList>
            <person name="de Groot N.N."/>
        </authorList>
    </citation>
    <scope>NUCLEOTIDE SEQUENCE [LARGE SCALE GENOMIC DNA]</scope>
    <source>
        <strain evidence="9 11">Z-7982</strain>
    </source>
</reference>
<evidence type="ECO:0000313" key="11">
    <source>
        <dbReference type="Proteomes" id="UP000198669"/>
    </source>
</evidence>
<dbReference type="PROSITE" id="PS51379">
    <property type="entry name" value="4FE4S_FER_2"/>
    <property type="match status" value="1"/>
</dbReference>
<dbReference type="EMBL" id="CP017921">
    <property type="protein sequence ID" value="APH39875.1"/>
    <property type="molecule type" value="Genomic_DNA"/>
</dbReference>
<dbReference type="SUPFAM" id="SSF54862">
    <property type="entry name" value="4Fe-4S ferredoxins"/>
    <property type="match status" value="1"/>
</dbReference>
<keyword evidence="4" id="KW-0408">Iron</keyword>
<dbReference type="InterPro" id="IPR017900">
    <property type="entry name" value="4Fe4S_Fe_S_CS"/>
</dbReference>
<dbReference type="Gene3D" id="3.30.70.20">
    <property type="match status" value="1"/>
</dbReference>
<dbReference type="PANTHER" id="PTHR31332:SF6">
    <property type="entry name" value="FORMATE DEHYDROGENASE SUBUNIT BETA"/>
    <property type="match status" value="1"/>
</dbReference>
<dbReference type="PROSITE" id="PS00198">
    <property type="entry name" value="4FE4S_FER_1"/>
    <property type="match status" value="1"/>
</dbReference>
<dbReference type="Pfam" id="PF04432">
    <property type="entry name" value="FrhB_FdhB_C"/>
    <property type="match status" value="1"/>
</dbReference>